<reference evidence="2" key="2">
    <citation type="journal article" date="2015" name="J. Proteomics">
        <title>Sexual differences in the sialomes of the zebra tick, Rhipicephalus pulchellus.</title>
        <authorList>
            <person name="Tan A.W."/>
            <person name="Francischetti I.M."/>
            <person name="Slovak M."/>
            <person name="Kini R.M."/>
            <person name="Ribeiro J.M."/>
        </authorList>
    </citation>
    <scope>NUCLEOTIDE SEQUENCE</scope>
    <source>
        <tissue evidence="2">Salivary gland</tissue>
    </source>
</reference>
<proteinExistence type="evidence at transcript level"/>
<name>L7LVN2_RHIPC</name>
<keyword evidence="1" id="KW-1133">Transmembrane helix</keyword>
<accession>L7LVN2</accession>
<sequence>MLNNTLLFDIYFCAFIILSNVLHTVMHICKHEFDSMLFMPLTVLVLYFASSLISSSCRHAVHVLYLMCIIWNIS</sequence>
<dbReference type="EMBL" id="GACK01008918">
    <property type="protein sequence ID" value="JAA56116.1"/>
    <property type="molecule type" value="mRNA"/>
</dbReference>
<keyword evidence="1" id="KW-0812">Transmembrane</keyword>
<organism evidence="2">
    <name type="scientific">Rhipicephalus pulchellus</name>
    <name type="common">Yellow backed tick</name>
    <name type="synonym">Dermacentor pulchellus</name>
    <dbReference type="NCBI Taxonomy" id="72859"/>
    <lineage>
        <taxon>Eukaryota</taxon>
        <taxon>Metazoa</taxon>
        <taxon>Ecdysozoa</taxon>
        <taxon>Arthropoda</taxon>
        <taxon>Chelicerata</taxon>
        <taxon>Arachnida</taxon>
        <taxon>Acari</taxon>
        <taxon>Parasitiformes</taxon>
        <taxon>Ixodida</taxon>
        <taxon>Ixodoidea</taxon>
        <taxon>Ixodidae</taxon>
        <taxon>Rhipicephalinae</taxon>
        <taxon>Rhipicephalus</taxon>
        <taxon>Rhipicephalus</taxon>
    </lineage>
</organism>
<protein>
    <submittedName>
        <fullName evidence="2">Uncharacterized protein</fullName>
    </submittedName>
</protein>
<dbReference type="AlphaFoldDB" id="L7LVN2"/>
<evidence type="ECO:0000313" key="2">
    <source>
        <dbReference type="EMBL" id="JAA56116.1"/>
    </source>
</evidence>
<evidence type="ECO:0000256" key="1">
    <source>
        <dbReference type="SAM" id="Phobius"/>
    </source>
</evidence>
<feature type="transmembrane region" description="Helical" evidence="1">
    <location>
        <begin position="37"/>
        <end position="54"/>
    </location>
</feature>
<feature type="transmembrane region" description="Helical" evidence="1">
    <location>
        <begin position="6"/>
        <end position="25"/>
    </location>
</feature>
<reference evidence="2" key="1">
    <citation type="submission" date="2012-11" db="EMBL/GenBank/DDBJ databases">
        <authorList>
            <person name="Lucero-Rivera Y.E."/>
            <person name="Tovar-Ramirez D."/>
        </authorList>
    </citation>
    <scope>NUCLEOTIDE SEQUENCE</scope>
    <source>
        <tissue evidence="2">Salivary gland</tissue>
    </source>
</reference>
<keyword evidence="1" id="KW-0472">Membrane</keyword>